<gene>
    <name evidence="2" type="ORF">G6045_37260</name>
</gene>
<dbReference type="AlphaFoldDB" id="A0A6G4XVM3"/>
<evidence type="ECO:0008006" key="4">
    <source>
        <dbReference type="Google" id="ProtNLM"/>
    </source>
</evidence>
<feature type="signal peptide" evidence="1">
    <location>
        <begin position="1"/>
        <end position="20"/>
    </location>
</feature>
<reference evidence="2 3" key="1">
    <citation type="submission" date="2020-02" db="EMBL/GenBank/DDBJ databases">
        <title>Whole-genome analyses of novel actinobacteria.</title>
        <authorList>
            <person name="Sahin N."/>
            <person name="Tokatli A."/>
        </authorList>
    </citation>
    <scope>NUCLEOTIDE SEQUENCE [LARGE SCALE GENOMIC DNA]</scope>
    <source>
        <strain evidence="2 3">YC504</strain>
    </source>
</reference>
<organism evidence="2 3">
    <name type="scientific">Streptomyces mesophilus</name>
    <dbReference type="NCBI Taxonomy" id="1775132"/>
    <lineage>
        <taxon>Bacteria</taxon>
        <taxon>Bacillati</taxon>
        <taxon>Actinomycetota</taxon>
        <taxon>Actinomycetes</taxon>
        <taxon>Kitasatosporales</taxon>
        <taxon>Streptomycetaceae</taxon>
        <taxon>Streptomyces</taxon>
    </lineage>
</organism>
<evidence type="ECO:0000256" key="1">
    <source>
        <dbReference type="SAM" id="SignalP"/>
    </source>
</evidence>
<comment type="caution">
    <text evidence="2">The sequence shown here is derived from an EMBL/GenBank/DDBJ whole genome shotgun (WGS) entry which is preliminary data.</text>
</comment>
<proteinExistence type="predicted"/>
<dbReference type="EMBL" id="JAAKZW010000302">
    <property type="protein sequence ID" value="NGO81273.1"/>
    <property type="molecule type" value="Genomic_DNA"/>
</dbReference>
<name>A0A6G4XVM3_9ACTN</name>
<evidence type="ECO:0000313" key="3">
    <source>
        <dbReference type="Proteomes" id="UP000481109"/>
    </source>
</evidence>
<protein>
    <recommendedName>
        <fullName evidence="4">LppX_LprAFG lipoprotein</fullName>
    </recommendedName>
</protein>
<keyword evidence="3" id="KW-1185">Reference proteome</keyword>
<keyword evidence="1" id="KW-0732">Signal</keyword>
<accession>A0A6G4XVM3</accession>
<dbReference type="Gene3D" id="2.50.20.20">
    <property type="match status" value="1"/>
</dbReference>
<dbReference type="SUPFAM" id="SSF89392">
    <property type="entry name" value="Prokaryotic lipoproteins and lipoprotein localization factors"/>
    <property type="match status" value="1"/>
</dbReference>
<feature type="chain" id="PRO_5038466403" description="LppX_LprAFG lipoprotein" evidence="1">
    <location>
        <begin position="21"/>
        <end position="267"/>
    </location>
</feature>
<evidence type="ECO:0000313" key="2">
    <source>
        <dbReference type="EMBL" id="NGO81273.1"/>
    </source>
</evidence>
<dbReference type="InterPro" id="IPR029046">
    <property type="entry name" value="LolA/LolB/LppX"/>
</dbReference>
<sequence>MRRQLALVAAALMLCAGCSAGGPAAGAGGERTDENGGPTASDRVRKAIGELGRGAAGIDQVMELGNAENTYKLTVQGAFDFGADRGRLAADMAGVDIAHVDQKFVGGKVYLKPVAGLESDRWGVVGRADVDANHLLRAPLNDPEHVLAQLERMKEVSAEGEEKIRGVRAVRYAGVLDHATVTLRGSETLRDQMGKAREMLGDDFPVFADVWIDGRGRVVRSVLRMTMQDITSTVTTDYAALAKPVDVEAPDAAQVTPVGEVTGLLSG</sequence>
<dbReference type="RefSeq" id="WP_165336674.1">
    <property type="nucleotide sequence ID" value="NZ_JAAKZW010000302.1"/>
</dbReference>
<dbReference type="Proteomes" id="UP000481109">
    <property type="component" value="Unassembled WGS sequence"/>
</dbReference>